<dbReference type="AlphaFoldDB" id="A0A8X6R993"/>
<proteinExistence type="predicted"/>
<sequence>MIESSMGMTNHHKTWDRKSRLLGVIRKGSYEGCDVDWNEKEVSNTLCTMHPRSPSEIQRNVTITGMVRRCCLVGYSATDMCGRRIVKRAQTNLVALYVS</sequence>
<accession>A0A8X6R993</accession>
<gene>
    <name evidence="1" type="ORF">TNCV_1535221</name>
</gene>
<dbReference type="EMBL" id="BMAU01021084">
    <property type="protein sequence ID" value="GFX89875.1"/>
    <property type="molecule type" value="Genomic_DNA"/>
</dbReference>
<keyword evidence="2" id="KW-1185">Reference proteome</keyword>
<protein>
    <submittedName>
        <fullName evidence="1">Uncharacterized protein</fullName>
    </submittedName>
</protein>
<name>A0A8X6R993_TRICX</name>
<dbReference type="Proteomes" id="UP000887159">
    <property type="component" value="Unassembled WGS sequence"/>
</dbReference>
<comment type="caution">
    <text evidence="1">The sequence shown here is derived from an EMBL/GenBank/DDBJ whole genome shotgun (WGS) entry which is preliminary data.</text>
</comment>
<evidence type="ECO:0000313" key="2">
    <source>
        <dbReference type="Proteomes" id="UP000887159"/>
    </source>
</evidence>
<evidence type="ECO:0000313" key="1">
    <source>
        <dbReference type="EMBL" id="GFX89875.1"/>
    </source>
</evidence>
<organism evidence="1 2">
    <name type="scientific">Trichonephila clavipes</name>
    <name type="common">Golden silk orbweaver</name>
    <name type="synonym">Nephila clavipes</name>
    <dbReference type="NCBI Taxonomy" id="2585209"/>
    <lineage>
        <taxon>Eukaryota</taxon>
        <taxon>Metazoa</taxon>
        <taxon>Ecdysozoa</taxon>
        <taxon>Arthropoda</taxon>
        <taxon>Chelicerata</taxon>
        <taxon>Arachnida</taxon>
        <taxon>Araneae</taxon>
        <taxon>Araneomorphae</taxon>
        <taxon>Entelegynae</taxon>
        <taxon>Araneoidea</taxon>
        <taxon>Nephilidae</taxon>
        <taxon>Trichonephila</taxon>
    </lineage>
</organism>
<reference evidence="1" key="1">
    <citation type="submission" date="2020-08" db="EMBL/GenBank/DDBJ databases">
        <title>Multicomponent nature underlies the extraordinary mechanical properties of spider dragline silk.</title>
        <authorList>
            <person name="Kono N."/>
            <person name="Nakamura H."/>
            <person name="Mori M."/>
            <person name="Yoshida Y."/>
            <person name="Ohtoshi R."/>
            <person name="Malay A.D."/>
            <person name="Moran D.A.P."/>
            <person name="Tomita M."/>
            <person name="Numata K."/>
            <person name="Arakawa K."/>
        </authorList>
    </citation>
    <scope>NUCLEOTIDE SEQUENCE</scope>
</reference>